<organism evidence="2 3">
    <name type="scientific">Eilatimonas milleporae</name>
    <dbReference type="NCBI Taxonomy" id="911205"/>
    <lineage>
        <taxon>Bacteria</taxon>
        <taxon>Pseudomonadati</taxon>
        <taxon>Pseudomonadota</taxon>
        <taxon>Alphaproteobacteria</taxon>
        <taxon>Kordiimonadales</taxon>
        <taxon>Kordiimonadaceae</taxon>
        <taxon>Eilatimonas</taxon>
    </lineage>
</organism>
<protein>
    <recommendedName>
        <fullName evidence="4">Phage replication protein O</fullName>
    </recommendedName>
</protein>
<gene>
    <name evidence="2" type="ORF">BXY39_0375</name>
</gene>
<name>A0A3M0CQY3_9PROT</name>
<feature type="compositionally biased region" description="Basic and acidic residues" evidence="1">
    <location>
        <begin position="159"/>
        <end position="168"/>
    </location>
</feature>
<proteinExistence type="predicted"/>
<feature type="region of interest" description="Disordered" evidence="1">
    <location>
        <begin position="415"/>
        <end position="472"/>
    </location>
</feature>
<feature type="region of interest" description="Disordered" evidence="1">
    <location>
        <begin position="149"/>
        <end position="276"/>
    </location>
</feature>
<feature type="compositionally biased region" description="Basic and acidic residues" evidence="1">
    <location>
        <begin position="249"/>
        <end position="259"/>
    </location>
</feature>
<dbReference type="Proteomes" id="UP000271227">
    <property type="component" value="Unassembled WGS sequence"/>
</dbReference>
<evidence type="ECO:0000313" key="2">
    <source>
        <dbReference type="EMBL" id="RMB11888.1"/>
    </source>
</evidence>
<comment type="caution">
    <text evidence="2">The sequence shown here is derived from an EMBL/GenBank/DDBJ whole genome shotgun (WGS) entry which is preliminary data.</text>
</comment>
<dbReference type="RefSeq" id="WP_121937119.1">
    <property type="nucleotide sequence ID" value="NZ_REFR01000009.1"/>
</dbReference>
<evidence type="ECO:0008006" key="4">
    <source>
        <dbReference type="Google" id="ProtNLM"/>
    </source>
</evidence>
<evidence type="ECO:0000256" key="1">
    <source>
        <dbReference type="SAM" id="MobiDB-lite"/>
    </source>
</evidence>
<dbReference type="InParanoid" id="A0A3M0CQY3"/>
<feature type="compositionally biased region" description="Polar residues" evidence="1">
    <location>
        <begin position="194"/>
        <end position="213"/>
    </location>
</feature>
<keyword evidence="3" id="KW-1185">Reference proteome</keyword>
<reference evidence="2 3" key="1">
    <citation type="submission" date="2018-10" db="EMBL/GenBank/DDBJ databases">
        <title>Genomic Encyclopedia of Archaeal and Bacterial Type Strains, Phase II (KMG-II): from individual species to whole genera.</title>
        <authorList>
            <person name="Goeker M."/>
        </authorList>
    </citation>
    <scope>NUCLEOTIDE SEQUENCE [LARGE SCALE GENOMIC DNA]</scope>
    <source>
        <strain evidence="2 3">DSM 25217</strain>
    </source>
</reference>
<accession>A0A3M0CQY3</accession>
<feature type="compositionally biased region" description="Pro residues" evidence="1">
    <location>
        <begin position="174"/>
        <end position="185"/>
    </location>
</feature>
<dbReference type="OrthoDB" id="9151463at2"/>
<sequence length="472" mass="50925">MRDFGKVMSSVWDSERFNRLGDDAWTKLVFHYLLTCRHGNSIGCFRLKPAYVAADMGLDTALAEHCLSRLDSTGLIVWDRAAQVVMIRRHLDINRITNRNHGAGAAKAALSLPACPAKTLVIREILTSPYLAGTPEQAVLKALLPASADETGQGAAEDGDSRGDRSGDSHAIAPAPPPVTSPRPTPAGSAVQPKKTQIQNKTQTLHMPDTNTRPAPAKTRGKTDTAQPDVRKDGPPEDDGTECRSQTHSPEKPEEKRLTADGAGRQRNTDGAASTRQTEMTALAFAAYNEAAARHGWPKALRLSPRRKSALKARLTDAGGLDGWSQALARAGQSDFLCGRRTDFRASLDFFCQESSFLKLLEGQYDPRLGPRPGPKHSGGSSFAGATVTVPTDPDAEWEAGAAFALEHRRWPNHLKPRLDECPPGIRARVEASLSRDTATEDSPPDPTPPGDANPQENMPTPRKPAPSGDRT</sequence>
<dbReference type="EMBL" id="REFR01000009">
    <property type="protein sequence ID" value="RMB11888.1"/>
    <property type="molecule type" value="Genomic_DNA"/>
</dbReference>
<dbReference type="AlphaFoldDB" id="A0A3M0CQY3"/>
<feature type="region of interest" description="Disordered" evidence="1">
    <location>
        <begin position="368"/>
        <end position="389"/>
    </location>
</feature>
<evidence type="ECO:0000313" key="3">
    <source>
        <dbReference type="Proteomes" id="UP000271227"/>
    </source>
</evidence>